<protein>
    <submittedName>
        <fullName evidence="2">Uncharacterized protein</fullName>
    </submittedName>
</protein>
<feature type="compositionally biased region" description="Low complexity" evidence="1">
    <location>
        <begin position="157"/>
        <end position="181"/>
    </location>
</feature>
<accession>A0AAX4JKI4</accession>
<organism evidence="2 3">
    <name type="scientific">Kwoniella dendrophila CBS 6074</name>
    <dbReference type="NCBI Taxonomy" id="1295534"/>
    <lineage>
        <taxon>Eukaryota</taxon>
        <taxon>Fungi</taxon>
        <taxon>Dikarya</taxon>
        <taxon>Basidiomycota</taxon>
        <taxon>Agaricomycotina</taxon>
        <taxon>Tremellomycetes</taxon>
        <taxon>Tremellales</taxon>
        <taxon>Cryptococcaceae</taxon>
        <taxon>Kwoniella</taxon>
    </lineage>
</organism>
<feature type="compositionally biased region" description="Low complexity" evidence="1">
    <location>
        <begin position="99"/>
        <end position="113"/>
    </location>
</feature>
<evidence type="ECO:0000313" key="2">
    <source>
        <dbReference type="EMBL" id="WWC85904.1"/>
    </source>
</evidence>
<gene>
    <name evidence="2" type="ORF">L201_000774</name>
</gene>
<feature type="region of interest" description="Disordered" evidence="1">
    <location>
        <begin position="79"/>
        <end position="113"/>
    </location>
</feature>
<dbReference type="GeneID" id="91091446"/>
<evidence type="ECO:0000256" key="1">
    <source>
        <dbReference type="SAM" id="MobiDB-lite"/>
    </source>
</evidence>
<evidence type="ECO:0000313" key="3">
    <source>
        <dbReference type="Proteomes" id="UP001355207"/>
    </source>
</evidence>
<reference evidence="2 3" key="1">
    <citation type="submission" date="2024-01" db="EMBL/GenBank/DDBJ databases">
        <title>Comparative genomics of Cryptococcus and Kwoniella reveals pathogenesis evolution and contrasting modes of karyotype evolution via chromosome fusion or intercentromeric recombination.</title>
        <authorList>
            <person name="Coelho M.A."/>
            <person name="David-Palma M."/>
            <person name="Shea T."/>
            <person name="Bowers K."/>
            <person name="McGinley-Smith S."/>
            <person name="Mohammad A.W."/>
            <person name="Gnirke A."/>
            <person name="Yurkov A.M."/>
            <person name="Nowrousian M."/>
            <person name="Sun S."/>
            <person name="Cuomo C.A."/>
            <person name="Heitman J."/>
        </authorList>
    </citation>
    <scope>NUCLEOTIDE SEQUENCE [LARGE SCALE GENOMIC DNA]</scope>
    <source>
        <strain evidence="2 3">CBS 6074</strain>
    </source>
</reference>
<name>A0AAX4JKI4_9TREE</name>
<feature type="compositionally biased region" description="Polar residues" evidence="1">
    <location>
        <begin position="406"/>
        <end position="423"/>
    </location>
</feature>
<feature type="region of interest" description="Disordered" evidence="1">
    <location>
        <begin position="383"/>
        <end position="434"/>
    </location>
</feature>
<proteinExistence type="predicted"/>
<feature type="compositionally biased region" description="Polar residues" evidence="1">
    <location>
        <begin position="140"/>
        <end position="150"/>
    </location>
</feature>
<dbReference type="Proteomes" id="UP001355207">
    <property type="component" value="Chromosome 1"/>
</dbReference>
<feature type="region of interest" description="Disordered" evidence="1">
    <location>
        <begin position="1"/>
        <end position="27"/>
    </location>
</feature>
<feature type="region of interest" description="Disordered" evidence="1">
    <location>
        <begin position="136"/>
        <end position="181"/>
    </location>
</feature>
<dbReference type="EMBL" id="CP144098">
    <property type="protein sequence ID" value="WWC85904.1"/>
    <property type="molecule type" value="Genomic_DNA"/>
</dbReference>
<feature type="compositionally biased region" description="Polar residues" evidence="1">
    <location>
        <begin position="384"/>
        <end position="394"/>
    </location>
</feature>
<sequence length="498" mass="54009">MIGKPVLTKQSKTSLTPPDKLISNEEVSRNGFIPENLNRVIPANSERDLQENTEEGIKFISSTAENPLLKRRELITVKHDSGTKEVTQDSGTGTENEKSTLFSSNSDKSSSSRVRKLSLSSLINLPKPTPIKIKDLVKKLSNSSPPSSTLRTKKQPSKSPNNHPSSHPPLSSSPSSPNLLQSEPLIKSTMPVVPTIKSSSSITTVSPSTGYPTVKQYWNNDMSSSDEEDECVKVEMKRSPKKCNVSFSASTSSSTLVSLDEEVVYTPSHRNYPSAQKSSILCNPRRLPLGSRNSSFGDDLTSLREVDESLHVDKPCSGVWLCSRPAAASSSSFTSANKCFLTPMFTSKPVTKTITRPTVIRATSSGTLPSDCLSGHSDRILEGNVSSPSLSSTKKPARTPLLRCPMSNTTTTQSNIKSKSLPNSPIEKPSSGQLQSVNISESIQPKNMYKYGNSGIRHSSTENLINQKTTKPISSLNSSNSIGNWRKKALQVGKSILV</sequence>
<keyword evidence="3" id="KW-1185">Reference proteome</keyword>
<dbReference type="RefSeq" id="XP_066072667.1">
    <property type="nucleotide sequence ID" value="XM_066216570.1"/>
</dbReference>
<dbReference type="AlphaFoldDB" id="A0AAX4JKI4"/>